<dbReference type="Proteomes" id="UP001273531">
    <property type="component" value="Unassembled WGS sequence"/>
</dbReference>
<dbReference type="Pfam" id="PF08447">
    <property type="entry name" value="PAS_3"/>
    <property type="match status" value="1"/>
</dbReference>
<dbReference type="InterPro" id="IPR013655">
    <property type="entry name" value="PAS_fold_3"/>
</dbReference>
<dbReference type="SMART" id="SM00086">
    <property type="entry name" value="PAC"/>
    <property type="match status" value="2"/>
</dbReference>
<keyword evidence="3" id="KW-0597">Phosphoprotein</keyword>
<evidence type="ECO:0000256" key="2">
    <source>
        <dbReference type="ARBA" id="ARBA00012438"/>
    </source>
</evidence>
<dbReference type="PRINTS" id="PR00344">
    <property type="entry name" value="BCTRLSENSOR"/>
</dbReference>
<evidence type="ECO:0000256" key="7">
    <source>
        <dbReference type="ARBA" id="ARBA00022840"/>
    </source>
</evidence>
<dbReference type="InterPro" id="IPR001610">
    <property type="entry name" value="PAC"/>
</dbReference>
<dbReference type="InterPro" id="IPR005467">
    <property type="entry name" value="His_kinase_dom"/>
</dbReference>
<feature type="domain" description="PAC" evidence="11">
    <location>
        <begin position="79"/>
        <end position="131"/>
    </location>
</feature>
<dbReference type="Gene3D" id="1.10.287.130">
    <property type="match status" value="1"/>
</dbReference>
<feature type="domain" description="PAS" evidence="10">
    <location>
        <begin position="26"/>
        <end position="75"/>
    </location>
</feature>
<dbReference type="Gene3D" id="3.30.450.20">
    <property type="entry name" value="PAS domain"/>
    <property type="match status" value="2"/>
</dbReference>
<dbReference type="InterPro" id="IPR000014">
    <property type="entry name" value="PAS"/>
</dbReference>
<keyword evidence="6" id="KW-0418">Kinase</keyword>
<feature type="domain" description="Histidine kinase" evidence="9">
    <location>
        <begin position="286"/>
        <end position="505"/>
    </location>
</feature>
<dbReference type="EC" id="2.7.13.3" evidence="2"/>
<dbReference type="InterPro" id="IPR003594">
    <property type="entry name" value="HATPase_dom"/>
</dbReference>
<evidence type="ECO:0000256" key="1">
    <source>
        <dbReference type="ARBA" id="ARBA00000085"/>
    </source>
</evidence>
<dbReference type="SUPFAM" id="SSF55874">
    <property type="entry name" value="ATPase domain of HSP90 chaperone/DNA topoisomerase II/histidine kinase"/>
    <property type="match status" value="1"/>
</dbReference>
<dbReference type="PROSITE" id="PS50113">
    <property type="entry name" value="PAC"/>
    <property type="match status" value="1"/>
</dbReference>
<dbReference type="RefSeq" id="WP_317226004.1">
    <property type="nucleotide sequence ID" value="NZ_JAWJEJ010000001.1"/>
</dbReference>
<evidence type="ECO:0000256" key="6">
    <source>
        <dbReference type="ARBA" id="ARBA00022777"/>
    </source>
</evidence>
<dbReference type="PANTHER" id="PTHR43065">
    <property type="entry name" value="SENSOR HISTIDINE KINASE"/>
    <property type="match status" value="1"/>
</dbReference>
<dbReference type="InterPro" id="IPR004358">
    <property type="entry name" value="Sig_transdc_His_kin-like_C"/>
</dbReference>
<dbReference type="Gene3D" id="3.30.565.10">
    <property type="entry name" value="Histidine kinase-like ATPase, C-terminal domain"/>
    <property type="match status" value="1"/>
</dbReference>
<evidence type="ECO:0000256" key="5">
    <source>
        <dbReference type="ARBA" id="ARBA00022741"/>
    </source>
</evidence>
<dbReference type="NCBIfam" id="TIGR00229">
    <property type="entry name" value="sensory_box"/>
    <property type="match status" value="2"/>
</dbReference>
<reference evidence="12 13" key="1">
    <citation type="submission" date="2023-10" db="EMBL/GenBank/DDBJ databases">
        <title>Sphingomonas sp. HF-S4 16S ribosomal RNA gene Genome sequencing and assembly.</title>
        <authorList>
            <person name="Lee H."/>
        </authorList>
    </citation>
    <scope>NUCLEOTIDE SEQUENCE [LARGE SCALE GENOMIC DNA]</scope>
    <source>
        <strain evidence="12 13">HF-S4</strain>
    </source>
</reference>
<sequence>MPDSPCDPFVATFALAAVGIAHVGLDGRWLRVNRTCCEITGCTEEELLQGRFQEITHPDDLGSDLENIERLLSGKGRHYSMEKRYVRRDGSLIWVNLSVTLVSKPDGAPDFFISLITDISRAKALEADLIASEARYRSIFDAAVEAMAVIDHQGSIQSVNPAVERIFGYQPEELVGRNIKVLLPRAIAAKHDGYLERYRRTGVPGIIGKGRDVEGRRKDGTLVALDLSVAQWTHDDRTYFTGTMRDVSKRRATEAALLQSRDDLQSLQTEYAHLARVTEMGEMASAIAHEINQPLTAIANNLNAGLYAIEACDAIEASAEARIVMKAAADQAIRAGLIIRRLREFVGKTTGERRLEAITPLIEAARDLALIDAPAHGIEVEMADDGQDLHATIDAIQLKQVLVNLLRNAVDALLTLPKGAQRKIRIATGLSDIAGQFHITLSDTGPGIPDRLRQSIFEPFFTSKSHGMGMGLSVCQRLVEAHGGTIMLEPTKLGASFRVSLPLDR</sequence>
<keyword evidence="4" id="KW-0808">Transferase</keyword>
<keyword evidence="5" id="KW-0547">Nucleotide-binding</keyword>
<dbReference type="Pfam" id="PF00989">
    <property type="entry name" value="PAS"/>
    <property type="match status" value="1"/>
</dbReference>
<dbReference type="InterPro" id="IPR035965">
    <property type="entry name" value="PAS-like_dom_sf"/>
</dbReference>
<dbReference type="InterPro" id="IPR036097">
    <property type="entry name" value="HisK_dim/P_sf"/>
</dbReference>
<dbReference type="SUPFAM" id="SSF47384">
    <property type="entry name" value="Homodimeric domain of signal transducing histidine kinase"/>
    <property type="match status" value="1"/>
</dbReference>
<organism evidence="12 13">
    <name type="scientific">Sphingomonas agrestis</name>
    <dbReference type="NCBI Taxonomy" id="3080540"/>
    <lineage>
        <taxon>Bacteria</taxon>
        <taxon>Pseudomonadati</taxon>
        <taxon>Pseudomonadota</taxon>
        <taxon>Alphaproteobacteria</taxon>
        <taxon>Sphingomonadales</taxon>
        <taxon>Sphingomonadaceae</taxon>
        <taxon>Sphingomonas</taxon>
    </lineage>
</organism>
<evidence type="ECO:0000256" key="4">
    <source>
        <dbReference type="ARBA" id="ARBA00022679"/>
    </source>
</evidence>
<evidence type="ECO:0000313" key="13">
    <source>
        <dbReference type="Proteomes" id="UP001273531"/>
    </source>
</evidence>
<dbReference type="InterPro" id="IPR003661">
    <property type="entry name" value="HisK_dim/P_dom"/>
</dbReference>
<dbReference type="EMBL" id="JAWJEJ010000001">
    <property type="protein sequence ID" value="MDV3456836.1"/>
    <property type="molecule type" value="Genomic_DNA"/>
</dbReference>
<feature type="domain" description="PAS" evidence="10">
    <location>
        <begin position="132"/>
        <end position="184"/>
    </location>
</feature>
<dbReference type="InterPro" id="IPR013767">
    <property type="entry name" value="PAS_fold"/>
</dbReference>
<dbReference type="SMART" id="SM00387">
    <property type="entry name" value="HATPase_c"/>
    <property type="match status" value="1"/>
</dbReference>
<dbReference type="Pfam" id="PF02518">
    <property type="entry name" value="HATPase_c"/>
    <property type="match status" value="1"/>
</dbReference>
<keyword evidence="8" id="KW-0902">Two-component regulatory system</keyword>
<accession>A0ABU3Y693</accession>
<dbReference type="PROSITE" id="PS50112">
    <property type="entry name" value="PAS"/>
    <property type="match status" value="2"/>
</dbReference>
<name>A0ABU3Y693_9SPHN</name>
<dbReference type="InterPro" id="IPR000700">
    <property type="entry name" value="PAS-assoc_C"/>
</dbReference>
<dbReference type="PANTHER" id="PTHR43065:SF46">
    <property type="entry name" value="C4-DICARBOXYLATE TRANSPORT SENSOR PROTEIN DCTB"/>
    <property type="match status" value="1"/>
</dbReference>
<evidence type="ECO:0000259" key="10">
    <source>
        <dbReference type="PROSITE" id="PS50112"/>
    </source>
</evidence>
<gene>
    <name evidence="12" type="ORF">RZN05_07570</name>
</gene>
<keyword evidence="13" id="KW-1185">Reference proteome</keyword>
<dbReference type="CDD" id="cd00130">
    <property type="entry name" value="PAS"/>
    <property type="match status" value="2"/>
</dbReference>
<evidence type="ECO:0000256" key="3">
    <source>
        <dbReference type="ARBA" id="ARBA00022553"/>
    </source>
</evidence>
<proteinExistence type="predicted"/>
<comment type="catalytic activity">
    <reaction evidence="1">
        <text>ATP + protein L-histidine = ADP + protein N-phospho-L-histidine.</text>
        <dbReference type="EC" id="2.7.13.3"/>
    </reaction>
</comment>
<comment type="caution">
    <text evidence="12">The sequence shown here is derived from an EMBL/GenBank/DDBJ whole genome shotgun (WGS) entry which is preliminary data.</text>
</comment>
<protein>
    <recommendedName>
        <fullName evidence="2">histidine kinase</fullName>
        <ecNumber evidence="2">2.7.13.3</ecNumber>
    </recommendedName>
</protein>
<evidence type="ECO:0000313" key="12">
    <source>
        <dbReference type="EMBL" id="MDV3456836.1"/>
    </source>
</evidence>
<evidence type="ECO:0000259" key="11">
    <source>
        <dbReference type="PROSITE" id="PS50113"/>
    </source>
</evidence>
<evidence type="ECO:0000256" key="8">
    <source>
        <dbReference type="ARBA" id="ARBA00023012"/>
    </source>
</evidence>
<dbReference type="InterPro" id="IPR036890">
    <property type="entry name" value="HATPase_C_sf"/>
</dbReference>
<dbReference type="CDD" id="cd00082">
    <property type="entry name" value="HisKA"/>
    <property type="match status" value="1"/>
</dbReference>
<evidence type="ECO:0000259" key="9">
    <source>
        <dbReference type="PROSITE" id="PS50109"/>
    </source>
</evidence>
<dbReference type="PROSITE" id="PS50109">
    <property type="entry name" value="HIS_KIN"/>
    <property type="match status" value="1"/>
</dbReference>
<dbReference type="SMART" id="SM00091">
    <property type="entry name" value="PAS"/>
    <property type="match status" value="2"/>
</dbReference>
<keyword evidence="7" id="KW-0067">ATP-binding</keyword>
<dbReference type="SUPFAM" id="SSF55785">
    <property type="entry name" value="PYP-like sensor domain (PAS domain)"/>
    <property type="match status" value="2"/>
</dbReference>